<protein>
    <recommendedName>
        <fullName evidence="7">Zn(2)-C6 fungal-type domain-containing protein</fullName>
    </recommendedName>
</protein>
<dbReference type="SUPFAM" id="SSF57701">
    <property type="entry name" value="Zn2/Cys6 DNA-binding domain"/>
    <property type="match status" value="1"/>
</dbReference>
<dbReference type="CDD" id="cd12148">
    <property type="entry name" value="fungal_TF_MHR"/>
    <property type="match status" value="1"/>
</dbReference>
<feature type="domain" description="Zn(2)-C6 fungal-type" evidence="7">
    <location>
        <begin position="29"/>
        <end position="59"/>
    </location>
</feature>
<dbReference type="GO" id="GO:0008270">
    <property type="term" value="F:zinc ion binding"/>
    <property type="evidence" value="ECO:0007669"/>
    <property type="project" value="InterPro"/>
</dbReference>
<proteinExistence type="predicted"/>
<dbReference type="InterPro" id="IPR007219">
    <property type="entry name" value="XnlR_reg_dom"/>
</dbReference>
<feature type="compositionally biased region" description="Gly residues" evidence="6">
    <location>
        <begin position="86"/>
        <end position="97"/>
    </location>
</feature>
<dbReference type="InterPro" id="IPR036864">
    <property type="entry name" value="Zn2-C6_fun-type_DNA-bd_sf"/>
</dbReference>
<evidence type="ECO:0000256" key="5">
    <source>
        <dbReference type="ARBA" id="ARBA00023242"/>
    </source>
</evidence>
<evidence type="ECO:0000313" key="8">
    <source>
        <dbReference type="EMBL" id="TVY26749.1"/>
    </source>
</evidence>
<dbReference type="PROSITE" id="PS50048">
    <property type="entry name" value="ZN2_CY6_FUNGAL_2"/>
    <property type="match status" value="1"/>
</dbReference>
<dbReference type="OrthoDB" id="3862662at2759"/>
<dbReference type="PANTHER" id="PTHR47338">
    <property type="entry name" value="ZN(II)2CYS6 TRANSCRIPTION FACTOR (EUROFUNG)-RELATED"/>
    <property type="match status" value="1"/>
</dbReference>
<sequence>MSMYAAGLDSAMPNGTADGQQQGPQANQACMTCRKQKRKCNKALPACGLCERMNRHCDYSDSTPPPTSEDFNALRMKLMELESRLNGGGGGGSGGGVMISPPPFPTPSSGALSGSEALGPQLPPYSPQQQEAPTQWHGVQNRFPPIVFLDKESFTHGGINIPKPSIEIPVDVLDLLGDGQSVQAIISEYFATVHKWMPIVSQMRMTRNMVNPVWEAGPDLALLFLCMKLIISRPHDGIESSQNPVYLAAKRFISLLEMSGAATLLILQANLLVMWYEYGQAIYPAAWMTAGWCVRYGNLLGINGQSEAVQLLGRPSTWTEREERHRTWWGVQIADRVVSHISQGYIMNSQEPDAETVLPVDDAAWDEGEMSAATQTLLSAPIDSPVASFPRLCQASSMMGKVLHHHLGEKIPIETARFDLASQLYLDVSALARQITEEIATVPDYITLTAPLSLTFSALATLCEPYSCPTGYGSKTASAEVAAMQIQAVDGLKTVSRSILDFSEQINAVTTEPQDLDRISPIVMAPLYAAAANFAWLVRESGDENSQMALDALRRTLSRLGTRWRNAAEYARILEAQEFQYAVGSAGS</sequence>
<dbReference type="RefSeq" id="XP_031005537.1">
    <property type="nucleotide sequence ID" value="XM_031149668.1"/>
</dbReference>
<evidence type="ECO:0000256" key="4">
    <source>
        <dbReference type="ARBA" id="ARBA00023163"/>
    </source>
</evidence>
<dbReference type="GO" id="GO:0006351">
    <property type="term" value="P:DNA-templated transcription"/>
    <property type="evidence" value="ECO:0007669"/>
    <property type="project" value="InterPro"/>
</dbReference>
<dbReference type="Proteomes" id="UP000431533">
    <property type="component" value="Unassembled WGS sequence"/>
</dbReference>
<name>A0A8H8R4J5_9HELO</name>
<dbReference type="PANTHER" id="PTHR47338:SF20">
    <property type="entry name" value="ZN(II)2CYS6 TRANSCRIPTION FACTOR (EUROFUNG)"/>
    <property type="match status" value="1"/>
</dbReference>
<keyword evidence="2" id="KW-0479">Metal-binding</keyword>
<evidence type="ECO:0000256" key="3">
    <source>
        <dbReference type="ARBA" id="ARBA00023015"/>
    </source>
</evidence>
<keyword evidence="9" id="KW-1185">Reference proteome</keyword>
<feature type="compositionally biased region" description="Low complexity" evidence="6">
    <location>
        <begin position="108"/>
        <end position="117"/>
    </location>
</feature>
<dbReference type="GO" id="GO:0003677">
    <property type="term" value="F:DNA binding"/>
    <property type="evidence" value="ECO:0007669"/>
    <property type="project" value="InterPro"/>
</dbReference>
<dbReference type="GO" id="GO:0000981">
    <property type="term" value="F:DNA-binding transcription factor activity, RNA polymerase II-specific"/>
    <property type="evidence" value="ECO:0007669"/>
    <property type="project" value="InterPro"/>
</dbReference>
<comment type="caution">
    <text evidence="8">The sequence shown here is derived from an EMBL/GenBank/DDBJ whole genome shotgun (WGS) entry which is preliminary data.</text>
</comment>
<dbReference type="SMART" id="SM00066">
    <property type="entry name" value="GAL4"/>
    <property type="match status" value="1"/>
</dbReference>
<dbReference type="GeneID" id="41984909"/>
<comment type="subcellular location">
    <subcellularLocation>
        <location evidence="1">Nucleus</location>
    </subcellularLocation>
</comment>
<dbReference type="AlphaFoldDB" id="A0A8H8R4J5"/>
<keyword evidence="3" id="KW-0805">Transcription regulation</keyword>
<keyword evidence="5" id="KW-0539">Nucleus</keyword>
<reference evidence="8 9" key="1">
    <citation type="submission" date="2018-05" db="EMBL/GenBank/DDBJ databases">
        <title>Genome sequencing and assembly of the regulated plant pathogen Lachnellula willkommii and related sister species for the development of diagnostic species identification markers.</title>
        <authorList>
            <person name="Giroux E."/>
            <person name="Bilodeau G."/>
        </authorList>
    </citation>
    <scope>NUCLEOTIDE SEQUENCE [LARGE SCALE GENOMIC DNA]</scope>
    <source>
        <strain evidence="8 9">CBS 185.66</strain>
    </source>
</reference>
<dbReference type="EMBL" id="QGMH01000063">
    <property type="protein sequence ID" value="TVY26749.1"/>
    <property type="molecule type" value="Genomic_DNA"/>
</dbReference>
<accession>A0A8H8R4J5</accession>
<evidence type="ECO:0000256" key="6">
    <source>
        <dbReference type="SAM" id="MobiDB-lite"/>
    </source>
</evidence>
<evidence type="ECO:0000256" key="1">
    <source>
        <dbReference type="ARBA" id="ARBA00004123"/>
    </source>
</evidence>
<evidence type="ECO:0000313" key="9">
    <source>
        <dbReference type="Proteomes" id="UP000431533"/>
    </source>
</evidence>
<evidence type="ECO:0000256" key="2">
    <source>
        <dbReference type="ARBA" id="ARBA00022723"/>
    </source>
</evidence>
<feature type="region of interest" description="Disordered" evidence="6">
    <location>
        <begin position="86"/>
        <end position="117"/>
    </location>
</feature>
<gene>
    <name evidence="8" type="ORF">LHYA1_G004711</name>
</gene>
<organism evidence="8 9">
    <name type="scientific">Lachnellula hyalina</name>
    <dbReference type="NCBI Taxonomy" id="1316788"/>
    <lineage>
        <taxon>Eukaryota</taxon>
        <taxon>Fungi</taxon>
        <taxon>Dikarya</taxon>
        <taxon>Ascomycota</taxon>
        <taxon>Pezizomycotina</taxon>
        <taxon>Leotiomycetes</taxon>
        <taxon>Helotiales</taxon>
        <taxon>Lachnaceae</taxon>
        <taxon>Lachnellula</taxon>
    </lineage>
</organism>
<dbReference type="PROSITE" id="PS00463">
    <property type="entry name" value="ZN2_CY6_FUNGAL_1"/>
    <property type="match status" value="1"/>
</dbReference>
<feature type="region of interest" description="Disordered" evidence="6">
    <location>
        <begin position="1"/>
        <end position="24"/>
    </location>
</feature>
<dbReference type="GO" id="GO:0005634">
    <property type="term" value="C:nucleus"/>
    <property type="evidence" value="ECO:0007669"/>
    <property type="project" value="UniProtKB-SubCell"/>
</dbReference>
<dbReference type="CDD" id="cd00067">
    <property type="entry name" value="GAL4"/>
    <property type="match status" value="1"/>
</dbReference>
<dbReference type="Pfam" id="PF04082">
    <property type="entry name" value="Fungal_trans"/>
    <property type="match status" value="1"/>
</dbReference>
<keyword evidence="4" id="KW-0804">Transcription</keyword>
<dbReference type="Gene3D" id="4.10.240.10">
    <property type="entry name" value="Zn(2)-C6 fungal-type DNA-binding domain"/>
    <property type="match status" value="1"/>
</dbReference>
<dbReference type="InterPro" id="IPR050815">
    <property type="entry name" value="TF_fung"/>
</dbReference>
<dbReference type="InterPro" id="IPR001138">
    <property type="entry name" value="Zn2Cys6_DnaBD"/>
</dbReference>
<dbReference type="Pfam" id="PF00172">
    <property type="entry name" value="Zn_clus"/>
    <property type="match status" value="1"/>
</dbReference>
<evidence type="ECO:0000259" key="7">
    <source>
        <dbReference type="PROSITE" id="PS50048"/>
    </source>
</evidence>